<keyword evidence="3" id="KW-1003">Cell membrane</keyword>
<sequence length="149" mass="16393">MGHVRFLTRADYMVRRAKGGRLVFHLTQFTDVGLLLLRLMVGVVFFTSGWNTLKDPEARSKNIEMSRPFTIFLGAAEALGALALIVGILTQLAGIGLMLISLGAIWKKIAAWHTGFWGENAAGWHYDLMLILMTVVIVAADGGRYVLMA</sequence>
<feature type="transmembrane region" description="Helical" evidence="7">
    <location>
        <begin position="32"/>
        <end position="50"/>
    </location>
</feature>
<dbReference type="Pfam" id="PF07681">
    <property type="entry name" value="DoxX"/>
    <property type="match status" value="1"/>
</dbReference>
<feature type="transmembrane region" description="Helical" evidence="7">
    <location>
        <begin position="124"/>
        <end position="147"/>
    </location>
</feature>
<dbReference type="AlphaFoldDB" id="A0A537M305"/>
<dbReference type="EMBL" id="VBAM01000094">
    <property type="protein sequence ID" value="TMJ14660.1"/>
    <property type="molecule type" value="Genomic_DNA"/>
</dbReference>
<keyword evidence="4 7" id="KW-0812">Transmembrane</keyword>
<gene>
    <name evidence="8" type="ORF">E6H02_02960</name>
</gene>
<evidence type="ECO:0000256" key="6">
    <source>
        <dbReference type="ARBA" id="ARBA00023136"/>
    </source>
</evidence>
<organism evidence="8 9">
    <name type="scientific">Candidatus Segetimicrobium genomatis</name>
    <dbReference type="NCBI Taxonomy" id="2569760"/>
    <lineage>
        <taxon>Bacteria</taxon>
        <taxon>Bacillati</taxon>
        <taxon>Candidatus Sysuimicrobiota</taxon>
        <taxon>Candidatus Sysuimicrobiia</taxon>
        <taxon>Candidatus Sysuimicrobiales</taxon>
        <taxon>Candidatus Segetimicrobiaceae</taxon>
        <taxon>Candidatus Segetimicrobium</taxon>
    </lineage>
</organism>
<comment type="caution">
    <text evidence="8">The sequence shown here is derived from an EMBL/GenBank/DDBJ whole genome shotgun (WGS) entry which is preliminary data.</text>
</comment>
<proteinExistence type="inferred from homology"/>
<keyword evidence="5 7" id="KW-1133">Transmembrane helix</keyword>
<evidence type="ECO:0000256" key="5">
    <source>
        <dbReference type="ARBA" id="ARBA00022989"/>
    </source>
</evidence>
<keyword evidence="6 7" id="KW-0472">Membrane</keyword>
<dbReference type="InterPro" id="IPR051907">
    <property type="entry name" value="DoxX-like_oxidoreductase"/>
</dbReference>
<reference evidence="8 9" key="1">
    <citation type="journal article" date="2019" name="Nat. Microbiol.">
        <title>Mediterranean grassland soil C-N compound turnover is dependent on rainfall and depth, and is mediated by genomically divergent microorganisms.</title>
        <authorList>
            <person name="Diamond S."/>
            <person name="Andeer P.F."/>
            <person name="Li Z."/>
            <person name="Crits-Christoph A."/>
            <person name="Burstein D."/>
            <person name="Anantharaman K."/>
            <person name="Lane K.R."/>
            <person name="Thomas B.C."/>
            <person name="Pan C."/>
            <person name="Northen T.R."/>
            <person name="Banfield J.F."/>
        </authorList>
    </citation>
    <scope>NUCLEOTIDE SEQUENCE [LARGE SCALE GENOMIC DNA]</scope>
    <source>
        <strain evidence="8">NP_5</strain>
    </source>
</reference>
<evidence type="ECO:0000256" key="2">
    <source>
        <dbReference type="ARBA" id="ARBA00006679"/>
    </source>
</evidence>
<dbReference type="PANTHER" id="PTHR33452:SF1">
    <property type="entry name" value="INNER MEMBRANE PROTEIN YPHA-RELATED"/>
    <property type="match status" value="1"/>
</dbReference>
<evidence type="ECO:0000313" key="9">
    <source>
        <dbReference type="Proteomes" id="UP000320393"/>
    </source>
</evidence>
<evidence type="ECO:0000256" key="3">
    <source>
        <dbReference type="ARBA" id="ARBA00022475"/>
    </source>
</evidence>
<accession>A0A537M305</accession>
<dbReference type="InterPro" id="IPR032808">
    <property type="entry name" value="DoxX"/>
</dbReference>
<feature type="transmembrane region" description="Helical" evidence="7">
    <location>
        <begin position="71"/>
        <end position="104"/>
    </location>
</feature>
<dbReference type="Proteomes" id="UP000320393">
    <property type="component" value="Unassembled WGS sequence"/>
</dbReference>
<evidence type="ECO:0000313" key="8">
    <source>
        <dbReference type="EMBL" id="TMJ14660.1"/>
    </source>
</evidence>
<evidence type="ECO:0000256" key="1">
    <source>
        <dbReference type="ARBA" id="ARBA00004651"/>
    </source>
</evidence>
<protein>
    <submittedName>
        <fullName evidence="8">DoxX family protein</fullName>
    </submittedName>
</protein>
<comment type="similarity">
    <text evidence="2">Belongs to the DoxX family.</text>
</comment>
<comment type="subcellular location">
    <subcellularLocation>
        <location evidence="1">Cell membrane</location>
        <topology evidence="1">Multi-pass membrane protein</topology>
    </subcellularLocation>
</comment>
<evidence type="ECO:0000256" key="7">
    <source>
        <dbReference type="SAM" id="Phobius"/>
    </source>
</evidence>
<dbReference type="GO" id="GO:0005886">
    <property type="term" value="C:plasma membrane"/>
    <property type="evidence" value="ECO:0007669"/>
    <property type="project" value="UniProtKB-SubCell"/>
</dbReference>
<evidence type="ECO:0000256" key="4">
    <source>
        <dbReference type="ARBA" id="ARBA00022692"/>
    </source>
</evidence>
<name>A0A537M305_9BACT</name>
<dbReference type="PANTHER" id="PTHR33452">
    <property type="entry name" value="OXIDOREDUCTASE CATD-RELATED"/>
    <property type="match status" value="1"/>
</dbReference>